<feature type="non-terminal residue" evidence="1">
    <location>
        <position position="1"/>
    </location>
</feature>
<accession>X0VQI6</accession>
<gene>
    <name evidence="1" type="ORF">S01H1_35787</name>
</gene>
<name>X0VQI6_9ZZZZ</name>
<evidence type="ECO:0008006" key="2">
    <source>
        <dbReference type="Google" id="ProtNLM"/>
    </source>
</evidence>
<reference evidence="1" key="1">
    <citation type="journal article" date="2014" name="Front. Microbiol.">
        <title>High frequency of phylogenetically diverse reductive dehalogenase-homologous genes in deep subseafloor sedimentary metagenomes.</title>
        <authorList>
            <person name="Kawai M."/>
            <person name="Futagami T."/>
            <person name="Toyoda A."/>
            <person name="Takaki Y."/>
            <person name="Nishi S."/>
            <person name="Hori S."/>
            <person name="Arai W."/>
            <person name="Tsubouchi T."/>
            <person name="Morono Y."/>
            <person name="Uchiyama I."/>
            <person name="Ito T."/>
            <person name="Fujiyama A."/>
            <person name="Inagaki F."/>
            <person name="Takami H."/>
        </authorList>
    </citation>
    <scope>NUCLEOTIDE SEQUENCE</scope>
    <source>
        <strain evidence="1">Expedition CK06-06</strain>
    </source>
</reference>
<dbReference type="EMBL" id="BARS01022374">
    <property type="protein sequence ID" value="GAG13422.1"/>
    <property type="molecule type" value="Genomic_DNA"/>
</dbReference>
<proteinExistence type="predicted"/>
<dbReference type="AlphaFoldDB" id="X0VQI6"/>
<comment type="caution">
    <text evidence="1">The sequence shown here is derived from an EMBL/GenBank/DDBJ whole genome shotgun (WGS) entry which is preliminary data.</text>
</comment>
<protein>
    <recommendedName>
        <fullName evidence="2">Thymidylate kinase-like domain-containing protein</fullName>
    </recommendedName>
</protein>
<dbReference type="InterPro" id="IPR027417">
    <property type="entry name" value="P-loop_NTPase"/>
</dbReference>
<evidence type="ECO:0000313" key="1">
    <source>
        <dbReference type="EMBL" id="GAG13422.1"/>
    </source>
</evidence>
<sequence>RRWAPAFLCLECRAKEEIIRQRLEERLRVGRDASDARWEIYEAQKQVFQPVTELPPDKHMVADCDEPWAQCVEEARRELKRRLAPPP</sequence>
<organism evidence="1">
    <name type="scientific">marine sediment metagenome</name>
    <dbReference type="NCBI Taxonomy" id="412755"/>
    <lineage>
        <taxon>unclassified sequences</taxon>
        <taxon>metagenomes</taxon>
        <taxon>ecological metagenomes</taxon>
    </lineage>
</organism>
<dbReference type="Gene3D" id="3.40.50.300">
    <property type="entry name" value="P-loop containing nucleotide triphosphate hydrolases"/>
    <property type="match status" value="1"/>
</dbReference>